<proteinExistence type="predicted"/>
<organism evidence="2 3">
    <name type="scientific">Lapidilactobacillus mulanensis</name>
    <dbReference type="NCBI Taxonomy" id="2485999"/>
    <lineage>
        <taxon>Bacteria</taxon>
        <taxon>Bacillati</taxon>
        <taxon>Bacillota</taxon>
        <taxon>Bacilli</taxon>
        <taxon>Lactobacillales</taxon>
        <taxon>Lactobacillaceae</taxon>
        <taxon>Lapidilactobacillus</taxon>
    </lineage>
</organism>
<reference evidence="3" key="1">
    <citation type="journal article" date="2019" name="Int. J. Syst. Evol. Microbiol.">
        <title>The Global Catalogue of Microorganisms (GCM) 10K type strain sequencing project: providing services to taxonomists for standard genome sequencing and annotation.</title>
        <authorList>
            <consortium name="The Broad Institute Genomics Platform"/>
            <consortium name="The Broad Institute Genome Sequencing Center for Infectious Disease"/>
            <person name="Wu L."/>
            <person name="Ma J."/>
        </authorList>
    </citation>
    <scope>NUCLEOTIDE SEQUENCE [LARGE SCALE GENOMIC DNA]</scope>
    <source>
        <strain evidence="3">CCM 8951</strain>
    </source>
</reference>
<gene>
    <name evidence="2" type="ORF">ACFQ4L_07045</name>
</gene>
<evidence type="ECO:0008006" key="4">
    <source>
        <dbReference type="Google" id="ProtNLM"/>
    </source>
</evidence>
<protein>
    <recommendedName>
        <fullName evidence="4">Prepilin-type N-terminal cleavage/methylation domain-containing protein</fullName>
    </recommendedName>
</protein>
<dbReference type="EMBL" id="JBHTOF010000084">
    <property type="protein sequence ID" value="MFD1465814.1"/>
    <property type="molecule type" value="Genomic_DNA"/>
</dbReference>
<dbReference type="RefSeq" id="WP_125578643.1">
    <property type="nucleotide sequence ID" value="NZ_JBHTOF010000084.1"/>
</dbReference>
<evidence type="ECO:0000313" key="2">
    <source>
        <dbReference type="EMBL" id="MFD1465814.1"/>
    </source>
</evidence>
<keyword evidence="3" id="KW-1185">Reference proteome</keyword>
<dbReference type="Proteomes" id="UP001597244">
    <property type="component" value="Unassembled WGS sequence"/>
</dbReference>
<comment type="caution">
    <text evidence="2">The sequence shown here is derived from an EMBL/GenBank/DDBJ whole genome shotgun (WGS) entry which is preliminary data.</text>
</comment>
<evidence type="ECO:0000313" key="3">
    <source>
        <dbReference type="Proteomes" id="UP001597244"/>
    </source>
</evidence>
<accession>A0ABW4DQQ0</accession>
<keyword evidence="1" id="KW-1133">Transmembrane helix</keyword>
<keyword evidence="1" id="KW-0812">Transmembrane</keyword>
<evidence type="ECO:0000256" key="1">
    <source>
        <dbReference type="SAM" id="Phobius"/>
    </source>
</evidence>
<feature type="transmembrane region" description="Helical" evidence="1">
    <location>
        <begin position="12"/>
        <end position="33"/>
    </location>
</feature>
<name>A0ABW4DQQ0_9LACO</name>
<sequence>MKVINNQKAGFTLLEMCLTLTLICGALVLGSHYQPQQFAGWAERMTINQFKENWDSSLNYSLTNHKSVTVSFHTQGNYVSFRSPPNTNPWYRFVYLPSTLRMRLKDSDLPATTISDGKIKKPQTIYFDNGKKTITLTTQMYWGHLNER</sequence>
<keyword evidence="1" id="KW-0472">Membrane</keyword>